<proteinExistence type="predicted"/>
<feature type="transmembrane region" description="Helical" evidence="2">
    <location>
        <begin position="29"/>
        <end position="49"/>
    </location>
</feature>
<feature type="coiled-coil region" evidence="1">
    <location>
        <begin position="202"/>
        <end position="261"/>
    </location>
</feature>
<feature type="domain" description="Multidrug resistance protein MdtA-like barrel-sandwich hybrid" evidence="3">
    <location>
        <begin position="72"/>
        <end position="291"/>
    </location>
</feature>
<evidence type="ECO:0000313" key="5">
    <source>
        <dbReference type="EMBL" id="MBB3020569.1"/>
    </source>
</evidence>
<organism evidence="5 6">
    <name type="scientific">Microvirga lupini</name>
    <dbReference type="NCBI Taxonomy" id="420324"/>
    <lineage>
        <taxon>Bacteria</taxon>
        <taxon>Pseudomonadati</taxon>
        <taxon>Pseudomonadota</taxon>
        <taxon>Alphaproteobacteria</taxon>
        <taxon>Hyphomicrobiales</taxon>
        <taxon>Methylobacteriaceae</taxon>
        <taxon>Microvirga</taxon>
    </lineage>
</organism>
<sequence length="416" mass="45023">MAQQSLFRPKAVVAATGEHSSVSLPVAPLSWRLLGGFILACVAVVVFFLGTAEYARKETAGGSLVAAGGAVRVSALRGGVVTELKVKEGDRVTAGQPLFTVASRQGLEVGGTLDAAVLASLDTQIQVLKDQIAADPARMDNEIRRLDSAIASVTAERDALAAQRTLMIERIRVTEERRHTIARLNEQGHTTRAALQEQDEVLLARRQNMAEIDRELAEAEKNLSQTQLQREQLPVQQAERLAGLRLNLADRERQRAEVQAQGAQVITAPLGGRVTALQAATGQIVDPNKPLMTLLPDGASLRAELFVPSRAIGFVEPGQRVRLMVDAFPYQRFGTLGGSVETVSQAVLSPNDVIGKVSLSEPAYRVTVRLDRQVIDAFGREVPLQPDMSLKADIVLEGRSLVAWLFEPLISVRGRM</sequence>
<keyword evidence="2" id="KW-0472">Membrane</keyword>
<dbReference type="InterPro" id="IPR011053">
    <property type="entry name" value="Single_hybrid_motif"/>
</dbReference>
<dbReference type="Gene3D" id="2.40.30.170">
    <property type="match status" value="1"/>
</dbReference>
<dbReference type="SUPFAM" id="SSF111369">
    <property type="entry name" value="HlyD-like secretion proteins"/>
    <property type="match status" value="1"/>
</dbReference>
<gene>
    <name evidence="5" type="ORF">FHR70_003655</name>
</gene>
<evidence type="ECO:0000313" key="6">
    <source>
        <dbReference type="Proteomes" id="UP000532010"/>
    </source>
</evidence>
<keyword evidence="1" id="KW-0175">Coiled coil</keyword>
<comment type="caution">
    <text evidence="5">The sequence shown here is derived from an EMBL/GenBank/DDBJ whole genome shotgun (WGS) entry which is preliminary data.</text>
</comment>
<dbReference type="EMBL" id="JACHWB010000005">
    <property type="protein sequence ID" value="MBB3020569.1"/>
    <property type="molecule type" value="Genomic_DNA"/>
</dbReference>
<dbReference type="InterPro" id="IPR058625">
    <property type="entry name" value="MdtA-like_BSH"/>
</dbReference>
<dbReference type="AlphaFoldDB" id="A0A7W4YYQ8"/>
<dbReference type="Proteomes" id="UP000532010">
    <property type="component" value="Unassembled WGS sequence"/>
</dbReference>
<dbReference type="RefSeq" id="WP_183452707.1">
    <property type="nucleotide sequence ID" value="NZ_JACHWB010000005.1"/>
</dbReference>
<evidence type="ECO:0000259" key="4">
    <source>
        <dbReference type="Pfam" id="PF26002"/>
    </source>
</evidence>
<evidence type="ECO:0000259" key="3">
    <source>
        <dbReference type="Pfam" id="PF25917"/>
    </source>
</evidence>
<dbReference type="PANTHER" id="PTHR30386:SF28">
    <property type="entry name" value="EXPORTED PROTEIN"/>
    <property type="match status" value="1"/>
</dbReference>
<dbReference type="Pfam" id="PF26002">
    <property type="entry name" value="Beta-barrel_AprE"/>
    <property type="match status" value="1"/>
</dbReference>
<dbReference type="PRINTS" id="PR01490">
    <property type="entry name" value="RTXTOXIND"/>
</dbReference>
<reference evidence="5 6" key="1">
    <citation type="submission" date="2020-08" db="EMBL/GenBank/DDBJ databases">
        <title>The Agave Microbiome: Exploring the role of microbial communities in plant adaptations to desert environments.</title>
        <authorList>
            <person name="Partida-Martinez L.P."/>
        </authorList>
    </citation>
    <scope>NUCLEOTIDE SEQUENCE [LARGE SCALE GENOMIC DNA]</scope>
    <source>
        <strain evidence="5 6">AT3.9</strain>
    </source>
</reference>
<dbReference type="InterPro" id="IPR050739">
    <property type="entry name" value="MFP"/>
</dbReference>
<dbReference type="Pfam" id="PF25917">
    <property type="entry name" value="BSH_RND"/>
    <property type="match status" value="1"/>
</dbReference>
<feature type="domain" description="AprE-like beta-barrel" evidence="4">
    <location>
        <begin position="302"/>
        <end position="395"/>
    </location>
</feature>
<keyword evidence="2" id="KW-0812">Transmembrane</keyword>
<name>A0A7W4YYQ8_9HYPH</name>
<keyword evidence="2" id="KW-1133">Transmembrane helix</keyword>
<evidence type="ECO:0000256" key="2">
    <source>
        <dbReference type="SAM" id="Phobius"/>
    </source>
</evidence>
<evidence type="ECO:0000256" key="1">
    <source>
        <dbReference type="SAM" id="Coils"/>
    </source>
</evidence>
<dbReference type="SUPFAM" id="SSF51230">
    <property type="entry name" value="Single hybrid motif"/>
    <property type="match status" value="1"/>
</dbReference>
<keyword evidence="6" id="KW-1185">Reference proteome</keyword>
<dbReference type="PANTHER" id="PTHR30386">
    <property type="entry name" value="MEMBRANE FUSION SUBUNIT OF EMRAB-TOLC MULTIDRUG EFFLUX PUMP"/>
    <property type="match status" value="1"/>
</dbReference>
<protein>
    <submittedName>
        <fullName evidence="5">Membrane fusion protein</fullName>
    </submittedName>
</protein>
<dbReference type="Gene3D" id="2.40.50.100">
    <property type="match status" value="1"/>
</dbReference>
<accession>A0A7W4YYQ8</accession>
<dbReference type="InterPro" id="IPR058982">
    <property type="entry name" value="Beta-barrel_AprE"/>
</dbReference>